<dbReference type="GO" id="GO:0005829">
    <property type="term" value="C:cytosol"/>
    <property type="evidence" value="ECO:0007669"/>
    <property type="project" value="TreeGrafter"/>
</dbReference>
<dbReference type="CDD" id="cd00449">
    <property type="entry name" value="PLPDE_IV"/>
    <property type="match status" value="1"/>
</dbReference>
<dbReference type="InterPro" id="IPR001544">
    <property type="entry name" value="Aminotrans_IV"/>
</dbReference>
<dbReference type="Gene3D" id="3.20.10.10">
    <property type="entry name" value="D-amino Acid Aminotransferase, subunit A, domain 2"/>
    <property type="match status" value="1"/>
</dbReference>
<dbReference type="EMBL" id="CP013652">
    <property type="protein sequence ID" value="ALS24821.1"/>
    <property type="molecule type" value="Genomic_DNA"/>
</dbReference>
<evidence type="ECO:0000256" key="2">
    <source>
        <dbReference type="ARBA" id="ARBA00009320"/>
    </source>
</evidence>
<dbReference type="PROSITE" id="PS00770">
    <property type="entry name" value="AA_TRANSFER_CLASS_4"/>
    <property type="match status" value="1"/>
</dbReference>
<dbReference type="GO" id="GO:0008652">
    <property type="term" value="P:amino acid biosynthetic process"/>
    <property type="evidence" value="ECO:0007669"/>
    <property type="project" value="UniProtKB-ARBA"/>
</dbReference>
<dbReference type="InterPro" id="IPR050571">
    <property type="entry name" value="Class-IV_PLP-Dep_Aminotrnsfr"/>
</dbReference>
<sequence>MIIDVNGECIEESQAVVSVYDHGFLYGLGLFETFRTYGGHPFLLEWHLERLASGCRELDIDYEPDLEAWSRRISRLLEVNQLPDAYFRLTVTAGMGALGLPSGTYEKPEEVLYVKPLPPVDPAVYHEGKALQLLRLRRNTPEGVVRLKSLHYMNNVLAKKEMKRYPWAAGAEGLFLDTRGRLCEGIVSNIFFVRHGGLYTPAVETGLLPGITRRFVMAAAQREGIDVSEGLYDWADLLEADEVFVTNSVQELVPVTTLFDETGAAHRVGLGTAGPITQQLLQVYRKAAARRNDRV</sequence>
<gene>
    <name evidence="7" type="ORF">IJ22_45410</name>
</gene>
<dbReference type="PANTHER" id="PTHR42743:SF11">
    <property type="entry name" value="AMINODEOXYCHORISMATE LYASE"/>
    <property type="match status" value="1"/>
</dbReference>
<evidence type="ECO:0000313" key="7">
    <source>
        <dbReference type="EMBL" id="ALS24821.1"/>
    </source>
</evidence>
<protein>
    <submittedName>
        <fullName evidence="7">4-amino-4-deoxychorismate lyase</fullName>
    </submittedName>
</protein>
<evidence type="ECO:0000256" key="3">
    <source>
        <dbReference type="ARBA" id="ARBA00011738"/>
    </source>
</evidence>
<dbReference type="SUPFAM" id="SSF56752">
    <property type="entry name" value="D-aminoacid aminotransferase-like PLP-dependent enzymes"/>
    <property type="match status" value="1"/>
</dbReference>
<dbReference type="InterPro" id="IPR036038">
    <property type="entry name" value="Aminotransferase-like"/>
</dbReference>
<dbReference type="NCBIfam" id="NF005800">
    <property type="entry name" value="PRK07650.1"/>
    <property type="match status" value="1"/>
</dbReference>
<dbReference type="GO" id="GO:0016829">
    <property type="term" value="F:lyase activity"/>
    <property type="evidence" value="ECO:0007669"/>
    <property type="project" value="UniProtKB-KW"/>
</dbReference>
<dbReference type="PANTHER" id="PTHR42743">
    <property type="entry name" value="AMINO-ACID AMINOTRANSFERASE"/>
    <property type="match status" value="1"/>
</dbReference>
<dbReference type="GO" id="GO:0046394">
    <property type="term" value="P:carboxylic acid biosynthetic process"/>
    <property type="evidence" value="ECO:0007669"/>
    <property type="project" value="UniProtKB-ARBA"/>
</dbReference>
<accession>A0A0U2WBG1</accession>
<keyword evidence="8" id="KW-1185">Reference proteome</keyword>
<proteinExistence type="inferred from homology"/>
<dbReference type="RefSeq" id="WP_062410353.1">
    <property type="nucleotide sequence ID" value="NZ_CP013652.1"/>
</dbReference>
<dbReference type="InterPro" id="IPR043131">
    <property type="entry name" value="BCAT-like_N"/>
</dbReference>
<comment type="similarity">
    <text evidence="2 5">Belongs to the class-IV pyridoxal-phosphate-dependent aminotransferase family.</text>
</comment>
<name>A0A0U2WBG1_9BACL</name>
<reference evidence="7 8" key="2">
    <citation type="journal article" date="2016" name="Genome Announc.">
        <title>Complete Genome Sequences of Two Interactive Moderate Thermophiles, Paenibacillus napthalenovorans 32O-Y and Paenibacillus sp. 32O-W.</title>
        <authorList>
            <person name="Butler R.R.III."/>
            <person name="Wang J."/>
            <person name="Stark B.C."/>
            <person name="Pombert J.F."/>
        </authorList>
    </citation>
    <scope>NUCLEOTIDE SEQUENCE [LARGE SCALE GENOMIC DNA]</scope>
    <source>
        <strain evidence="7 8">32O-Y</strain>
    </source>
</reference>
<dbReference type="InterPro" id="IPR043132">
    <property type="entry name" value="BCAT-like_C"/>
</dbReference>
<comment type="cofactor">
    <cofactor evidence="1 6">
        <name>pyridoxal 5'-phosphate</name>
        <dbReference type="ChEBI" id="CHEBI:597326"/>
    </cofactor>
</comment>
<dbReference type="InterPro" id="IPR018300">
    <property type="entry name" value="Aminotrans_IV_CS"/>
</dbReference>
<comment type="subunit">
    <text evidence="3">Homodimer.</text>
</comment>
<keyword evidence="4 6" id="KW-0663">Pyridoxal phosphate</keyword>
<reference evidence="8" key="1">
    <citation type="submission" date="2015-12" db="EMBL/GenBank/DDBJ databases">
        <title>Complete genome sequences of two moderately thermophilic Paenibacillus species.</title>
        <authorList>
            <person name="Butler R.III."/>
            <person name="Wang J."/>
            <person name="Stark B.C."/>
            <person name="Pombert J.-F."/>
        </authorList>
    </citation>
    <scope>NUCLEOTIDE SEQUENCE [LARGE SCALE GENOMIC DNA]</scope>
    <source>
        <strain evidence="8">32O-Y</strain>
    </source>
</reference>
<evidence type="ECO:0000256" key="5">
    <source>
        <dbReference type="RuleBase" id="RU004106"/>
    </source>
</evidence>
<evidence type="ECO:0000256" key="1">
    <source>
        <dbReference type="ARBA" id="ARBA00001933"/>
    </source>
</evidence>
<evidence type="ECO:0000313" key="8">
    <source>
        <dbReference type="Proteomes" id="UP000061660"/>
    </source>
</evidence>
<dbReference type="FunFam" id="3.20.10.10:FF:000002">
    <property type="entry name" value="D-alanine aminotransferase"/>
    <property type="match status" value="1"/>
</dbReference>
<evidence type="ECO:0000256" key="6">
    <source>
        <dbReference type="RuleBase" id="RU004516"/>
    </source>
</evidence>
<dbReference type="Gene3D" id="3.30.470.10">
    <property type="match status" value="1"/>
</dbReference>
<dbReference type="AlphaFoldDB" id="A0A0U2WBG1"/>
<dbReference type="PATRIC" id="fig|162209.4.peg.4788"/>
<evidence type="ECO:0000256" key="4">
    <source>
        <dbReference type="ARBA" id="ARBA00022898"/>
    </source>
</evidence>
<keyword evidence="7" id="KW-0456">Lyase</keyword>
<dbReference type="STRING" id="162209.IJ22_45410"/>
<dbReference type="KEGG" id="pnp:IJ22_45410"/>
<dbReference type="Proteomes" id="UP000061660">
    <property type="component" value="Chromosome"/>
</dbReference>
<organism evidence="7 8">
    <name type="scientific">Paenibacillus naphthalenovorans</name>
    <dbReference type="NCBI Taxonomy" id="162209"/>
    <lineage>
        <taxon>Bacteria</taxon>
        <taxon>Bacillati</taxon>
        <taxon>Bacillota</taxon>
        <taxon>Bacilli</taxon>
        <taxon>Bacillales</taxon>
        <taxon>Paenibacillaceae</taxon>
        <taxon>Paenibacillus</taxon>
    </lineage>
</organism>
<dbReference type="Pfam" id="PF01063">
    <property type="entry name" value="Aminotran_4"/>
    <property type="match status" value="1"/>
</dbReference>
<dbReference type="OrthoDB" id="9805628at2"/>